<dbReference type="PANTHER" id="PTHR31727">
    <property type="entry name" value="OLEOYL-ACYL CARRIER PROTEIN THIOESTERASE 1, CHLOROPLASTIC"/>
    <property type="match status" value="1"/>
</dbReference>
<dbReference type="InterPro" id="IPR029069">
    <property type="entry name" value="HotDog_dom_sf"/>
</dbReference>
<evidence type="ECO:0000313" key="10">
    <source>
        <dbReference type="EMBL" id="MBP1969800.1"/>
    </source>
</evidence>
<evidence type="ECO:0000256" key="5">
    <source>
        <dbReference type="ARBA" id="ARBA00022946"/>
    </source>
</evidence>
<comment type="similarity">
    <text evidence="1">Belongs to the acyl-ACP thioesterase family.</text>
</comment>
<feature type="domain" description="Acyl-ACP thioesterase-like C-terminal" evidence="9">
    <location>
        <begin position="164"/>
        <end position="227"/>
    </location>
</feature>
<keyword evidence="5" id="KW-0809">Transit peptide</keyword>
<keyword evidence="4" id="KW-0276">Fatty acid metabolism</keyword>
<dbReference type="SUPFAM" id="SSF54637">
    <property type="entry name" value="Thioesterase/thiol ester dehydrase-isomerase"/>
    <property type="match status" value="2"/>
</dbReference>
<evidence type="ECO:0000256" key="3">
    <source>
        <dbReference type="ARBA" id="ARBA00022801"/>
    </source>
</evidence>
<evidence type="ECO:0000256" key="2">
    <source>
        <dbReference type="ARBA" id="ARBA00022516"/>
    </source>
</evidence>
<sequence>MQNDILYKKNYHIDLRDVDFKKKLKLSTLFSYFQEVASLSSANLGAGIDDLAKNYGVAWILMRIRVEIGRMPAWDEEISIETWPQEPGKLEFERDFIVHDQEGAPIIRAVSVWVIMDLEERKLKRASHISLEYPSIMEERAIDYKLKKLKSLESMQTAYHKVIGYSDIDFNGHLNNSKYVDYMLDCFPLEDHQTHETKAIEVNFNHEALPGETIILKNGISDTNAGLVHIEGINENNQKVVFKAQVEIREINGRKKD</sequence>
<keyword evidence="7" id="KW-0275">Fatty acid biosynthesis</keyword>
<evidence type="ECO:0000259" key="8">
    <source>
        <dbReference type="Pfam" id="PF01643"/>
    </source>
</evidence>
<dbReference type="RefSeq" id="WP_209462974.1">
    <property type="nucleotide sequence ID" value="NZ_CP110224.1"/>
</dbReference>
<comment type="caution">
    <text evidence="10">The sequence shown here is derived from an EMBL/GenBank/DDBJ whole genome shotgun (WGS) entry which is preliminary data.</text>
</comment>
<organism evidence="10 11">
    <name type="scientific">Virgibacillus natechei</name>
    <dbReference type="NCBI Taxonomy" id="1216297"/>
    <lineage>
        <taxon>Bacteria</taxon>
        <taxon>Bacillati</taxon>
        <taxon>Bacillota</taxon>
        <taxon>Bacilli</taxon>
        <taxon>Bacillales</taxon>
        <taxon>Bacillaceae</taxon>
        <taxon>Virgibacillus</taxon>
    </lineage>
</organism>
<dbReference type="InterPro" id="IPR002864">
    <property type="entry name" value="Acyl-ACP_thioesterase_NHD"/>
</dbReference>
<dbReference type="Proteomes" id="UP001519345">
    <property type="component" value="Unassembled WGS sequence"/>
</dbReference>
<evidence type="ECO:0000256" key="7">
    <source>
        <dbReference type="ARBA" id="ARBA00023160"/>
    </source>
</evidence>
<dbReference type="Pfam" id="PF01643">
    <property type="entry name" value="Acyl-ACP_TE"/>
    <property type="match status" value="1"/>
</dbReference>
<reference evidence="10 11" key="1">
    <citation type="submission" date="2021-03" db="EMBL/GenBank/DDBJ databases">
        <title>Genomic Encyclopedia of Type Strains, Phase IV (KMG-IV): sequencing the most valuable type-strain genomes for metagenomic binning, comparative biology and taxonomic classification.</title>
        <authorList>
            <person name="Goeker M."/>
        </authorList>
    </citation>
    <scope>NUCLEOTIDE SEQUENCE [LARGE SCALE GENOMIC DNA]</scope>
    <source>
        <strain evidence="10 11">DSM 25609</strain>
    </source>
</reference>
<evidence type="ECO:0000256" key="1">
    <source>
        <dbReference type="ARBA" id="ARBA00006500"/>
    </source>
</evidence>
<keyword evidence="11" id="KW-1185">Reference proteome</keyword>
<dbReference type="InterPro" id="IPR045023">
    <property type="entry name" value="FATA/B"/>
</dbReference>
<keyword evidence="3" id="KW-0378">Hydrolase</keyword>
<dbReference type="EMBL" id="JAGGKX010000008">
    <property type="protein sequence ID" value="MBP1969800.1"/>
    <property type="molecule type" value="Genomic_DNA"/>
</dbReference>
<name>A0ABS4IGU2_9BACI</name>
<gene>
    <name evidence="10" type="ORF">J2Z83_001908</name>
</gene>
<evidence type="ECO:0000313" key="11">
    <source>
        <dbReference type="Proteomes" id="UP001519345"/>
    </source>
</evidence>
<feature type="domain" description="Acyl-ACP thioesterase N-terminal hotdog" evidence="8">
    <location>
        <begin position="6"/>
        <end position="125"/>
    </location>
</feature>
<dbReference type="Pfam" id="PF20791">
    <property type="entry name" value="Acyl-ACP_TE_C"/>
    <property type="match status" value="1"/>
</dbReference>
<evidence type="ECO:0000259" key="9">
    <source>
        <dbReference type="Pfam" id="PF20791"/>
    </source>
</evidence>
<accession>A0ABS4IGU2</accession>
<dbReference type="PANTHER" id="PTHR31727:SF6">
    <property type="entry name" value="OLEOYL-ACYL CARRIER PROTEIN THIOESTERASE 1, CHLOROPLASTIC"/>
    <property type="match status" value="1"/>
</dbReference>
<keyword evidence="2" id="KW-0444">Lipid biosynthesis</keyword>
<evidence type="ECO:0000256" key="6">
    <source>
        <dbReference type="ARBA" id="ARBA00023098"/>
    </source>
</evidence>
<dbReference type="InterPro" id="IPR049427">
    <property type="entry name" value="Acyl-ACP_TE_C"/>
</dbReference>
<dbReference type="CDD" id="cd00586">
    <property type="entry name" value="4HBT"/>
    <property type="match status" value="1"/>
</dbReference>
<protein>
    <submittedName>
        <fullName evidence="10">Acyl-ACP thioesterase</fullName>
    </submittedName>
</protein>
<proteinExistence type="inferred from homology"/>
<dbReference type="Gene3D" id="3.10.129.10">
    <property type="entry name" value="Hotdog Thioesterase"/>
    <property type="match status" value="1"/>
</dbReference>
<keyword evidence="6" id="KW-0443">Lipid metabolism</keyword>
<evidence type="ECO:0000256" key="4">
    <source>
        <dbReference type="ARBA" id="ARBA00022832"/>
    </source>
</evidence>